<dbReference type="Gene3D" id="1.10.238.200">
    <property type="entry name" value="Cullin, PONY binding domain"/>
    <property type="match status" value="1"/>
</dbReference>
<dbReference type="InterPro" id="IPR014764">
    <property type="entry name" value="DCN-prot"/>
</dbReference>
<dbReference type="EMBL" id="AZGY01000003">
    <property type="protein sequence ID" value="KZZ99611.1"/>
    <property type="molecule type" value="Genomic_DNA"/>
</dbReference>
<dbReference type="InterPro" id="IPR042460">
    <property type="entry name" value="DCN1-like_PONY"/>
</dbReference>
<dbReference type="Gene3D" id="1.10.238.10">
    <property type="entry name" value="EF-hand"/>
    <property type="match status" value="1"/>
</dbReference>
<evidence type="ECO:0000313" key="3">
    <source>
        <dbReference type="EMBL" id="KZZ99611.1"/>
    </source>
</evidence>
<dbReference type="GO" id="GO:0045116">
    <property type="term" value="P:protein neddylation"/>
    <property type="evidence" value="ECO:0007669"/>
    <property type="project" value="TreeGrafter"/>
</dbReference>
<dbReference type="GO" id="GO:0097602">
    <property type="term" value="F:cullin family protein binding"/>
    <property type="evidence" value="ECO:0007669"/>
    <property type="project" value="TreeGrafter"/>
</dbReference>
<accession>A0A168F928</accession>
<dbReference type="OrthoDB" id="27198at2759"/>
<dbReference type="PROSITE" id="PS51229">
    <property type="entry name" value="DCUN1"/>
    <property type="match status" value="1"/>
</dbReference>
<dbReference type="Proteomes" id="UP000078544">
    <property type="component" value="Unassembled WGS sequence"/>
</dbReference>
<dbReference type="PANTHER" id="PTHR12281">
    <property type="entry name" value="RP42 RELATED"/>
    <property type="match status" value="1"/>
</dbReference>
<dbReference type="InterPro" id="IPR005176">
    <property type="entry name" value="PONY_dom"/>
</dbReference>
<proteinExistence type="predicted"/>
<comment type="caution">
    <text evidence="3">The sequence shown here is derived from an EMBL/GenBank/DDBJ whole genome shotgun (WGS) entry which is preliminary data.</text>
</comment>
<dbReference type="AlphaFoldDB" id="A0A168F928"/>
<protein>
    <recommendedName>
        <fullName evidence="1">Defective in cullin neddylation protein</fullName>
    </recommendedName>
</protein>
<evidence type="ECO:0000313" key="4">
    <source>
        <dbReference type="Proteomes" id="UP000078544"/>
    </source>
</evidence>
<dbReference type="GO" id="GO:0031624">
    <property type="term" value="F:ubiquitin conjugating enzyme binding"/>
    <property type="evidence" value="ECO:0007669"/>
    <property type="project" value="TreeGrafter"/>
</dbReference>
<dbReference type="GO" id="GO:0032182">
    <property type="term" value="F:ubiquitin-like protein binding"/>
    <property type="evidence" value="ECO:0007669"/>
    <property type="project" value="TreeGrafter"/>
</dbReference>
<gene>
    <name evidence="3" type="ORF">AAL_02183</name>
</gene>
<evidence type="ECO:0000259" key="2">
    <source>
        <dbReference type="PROSITE" id="PS51229"/>
    </source>
</evidence>
<name>A0A168F928_9HYPO</name>
<dbReference type="PANTHER" id="PTHR12281:SF31">
    <property type="entry name" value="DCN1-LIKE PROTEIN 3"/>
    <property type="match status" value="1"/>
</dbReference>
<dbReference type="GO" id="GO:0000151">
    <property type="term" value="C:ubiquitin ligase complex"/>
    <property type="evidence" value="ECO:0007669"/>
    <property type="project" value="TreeGrafter"/>
</dbReference>
<reference evidence="3 4" key="1">
    <citation type="journal article" date="2016" name="Genome Biol. Evol.">
        <title>Divergent and convergent evolution of fungal pathogenicity.</title>
        <authorList>
            <person name="Shang Y."/>
            <person name="Xiao G."/>
            <person name="Zheng P."/>
            <person name="Cen K."/>
            <person name="Zhan S."/>
            <person name="Wang C."/>
        </authorList>
    </citation>
    <scope>NUCLEOTIDE SEQUENCE [LARGE SCALE GENOMIC DNA]</scope>
    <source>
        <strain evidence="3 4">RCEF 2490</strain>
    </source>
</reference>
<sequence>MPPPSSTQQKVLVAQFVNITAASERQATKEMKPKTQQQRSISLNDSLIPIEPGVDAKRDDKDKMELESTMTYLEKHLGVNLENAELFIALEIVKAPNLGEITRRGFVEGWLSQGAGFTIEGHAAHVQKLALTLSDDDDLFRSVYRHTFVAGRESDQKALGLENAVVYWTMLFSPPGFAWKSENHDWLDLWKSFLDEKWTRSVNKDMWNMTLEFALKSTADESLSFWTEDGAWPSVIDDFVEWCHAKGIGKSEKMEVEHDE</sequence>
<comment type="function">
    <text evidence="1">Neddylation of cullins play an essential role in the regulation of SCF-type complexes activity.</text>
</comment>
<organism evidence="3 4">
    <name type="scientific">Moelleriella libera RCEF 2490</name>
    <dbReference type="NCBI Taxonomy" id="1081109"/>
    <lineage>
        <taxon>Eukaryota</taxon>
        <taxon>Fungi</taxon>
        <taxon>Dikarya</taxon>
        <taxon>Ascomycota</taxon>
        <taxon>Pezizomycotina</taxon>
        <taxon>Sordariomycetes</taxon>
        <taxon>Hypocreomycetidae</taxon>
        <taxon>Hypocreales</taxon>
        <taxon>Clavicipitaceae</taxon>
        <taxon>Moelleriella</taxon>
    </lineage>
</organism>
<evidence type="ECO:0000256" key="1">
    <source>
        <dbReference type="RuleBase" id="RU410713"/>
    </source>
</evidence>
<keyword evidence="4" id="KW-1185">Reference proteome</keyword>
<feature type="domain" description="DCUN1" evidence="2">
    <location>
        <begin position="45"/>
        <end position="244"/>
    </location>
</feature>
<dbReference type="STRING" id="1081109.A0A168F928"/>
<dbReference type="Pfam" id="PF03556">
    <property type="entry name" value="Cullin_binding"/>
    <property type="match status" value="1"/>
</dbReference>